<dbReference type="AlphaFoldDB" id="A0A239DPR9"/>
<keyword evidence="2" id="KW-1185">Reference proteome</keyword>
<dbReference type="EMBL" id="FZNY01000011">
    <property type="protein sequence ID" value="SNS33743.1"/>
    <property type="molecule type" value="Genomic_DNA"/>
</dbReference>
<dbReference type="Proteomes" id="UP000198379">
    <property type="component" value="Unassembled WGS sequence"/>
</dbReference>
<dbReference type="RefSeq" id="WP_229746956.1">
    <property type="nucleotide sequence ID" value="NZ_BMEP01000008.1"/>
</dbReference>
<proteinExistence type="predicted"/>
<protein>
    <submittedName>
        <fullName evidence="1">Uncharacterized protein</fullName>
    </submittedName>
</protein>
<evidence type="ECO:0000313" key="1">
    <source>
        <dbReference type="EMBL" id="SNS33743.1"/>
    </source>
</evidence>
<evidence type="ECO:0000313" key="2">
    <source>
        <dbReference type="Proteomes" id="UP000198379"/>
    </source>
</evidence>
<accession>A0A239DPR9</accession>
<reference evidence="1 2" key="1">
    <citation type="submission" date="2017-06" db="EMBL/GenBank/DDBJ databases">
        <authorList>
            <person name="Kim H.J."/>
            <person name="Triplett B.A."/>
        </authorList>
    </citation>
    <scope>NUCLEOTIDE SEQUENCE [LARGE SCALE GENOMIC DNA]</scope>
    <source>
        <strain evidence="1 2">DSM 25597</strain>
    </source>
</reference>
<gene>
    <name evidence="1" type="ORF">SAMN06265376_111102</name>
</gene>
<name>A0A239DPR9_9FLAO</name>
<organism evidence="1 2">
    <name type="scientific">Dokdonia pacifica</name>
    <dbReference type="NCBI Taxonomy" id="1627892"/>
    <lineage>
        <taxon>Bacteria</taxon>
        <taxon>Pseudomonadati</taxon>
        <taxon>Bacteroidota</taxon>
        <taxon>Flavobacteriia</taxon>
        <taxon>Flavobacteriales</taxon>
        <taxon>Flavobacteriaceae</taxon>
        <taxon>Dokdonia</taxon>
    </lineage>
</organism>
<sequence length="62" mass="7122">MDILKEAAAFENAKMSNMSTSDRVVASREAKRLVLAINEIYKETKDPELMEVMKRFTEKNAK</sequence>